<dbReference type="Proteomes" id="UP000033647">
    <property type="component" value="Unassembled WGS sequence"/>
</dbReference>
<accession>A0A0F4G410</accession>
<reference evidence="2 3" key="1">
    <citation type="submission" date="2015-03" db="EMBL/GenBank/DDBJ databases">
        <title>RNA-seq based gene annotation and comparative genomics of four Zymoseptoria species reveal species-specific pathogenicity related genes and transposable element activity.</title>
        <authorList>
            <person name="Grandaubert J."/>
            <person name="Bhattacharyya A."/>
            <person name="Stukenbrock E.H."/>
        </authorList>
    </citation>
    <scope>NUCLEOTIDE SEQUENCE [LARGE SCALE GENOMIC DNA]</scope>
    <source>
        <strain evidence="2 3">Zb18110</strain>
    </source>
</reference>
<name>A0A0F4G410_9PEZI</name>
<evidence type="ECO:0000313" key="2">
    <source>
        <dbReference type="EMBL" id="KJX92073.1"/>
    </source>
</evidence>
<proteinExistence type="predicted"/>
<dbReference type="AlphaFoldDB" id="A0A0F4G410"/>
<sequence length="170" mass="19513">MADIKTAATDTPAVATSVGETPIDFGKRYMDKCRGEYRQTLQLYGEAHFEEAIDAARITVMDAWLLHSWQLKYCSIIMCPLDDWDRAEVQVFTLPSSLTSSWKYLEIADEVWQAFPEDCDDPAQSSLDKLRKELDNLRAEQDEQRHEEIEVGEISGDAEREHQGDKNKPR</sequence>
<keyword evidence="3" id="KW-1185">Reference proteome</keyword>
<gene>
    <name evidence="2" type="ORF">TI39_contig5928g00001</name>
</gene>
<dbReference type="OrthoDB" id="3646226at2759"/>
<feature type="region of interest" description="Disordered" evidence="1">
    <location>
        <begin position="137"/>
        <end position="170"/>
    </location>
</feature>
<feature type="compositionally biased region" description="Basic and acidic residues" evidence="1">
    <location>
        <begin position="157"/>
        <end position="170"/>
    </location>
</feature>
<evidence type="ECO:0000313" key="3">
    <source>
        <dbReference type="Proteomes" id="UP000033647"/>
    </source>
</evidence>
<protein>
    <submittedName>
        <fullName evidence="2">Uncharacterized protein</fullName>
    </submittedName>
</protein>
<comment type="caution">
    <text evidence="2">The sequence shown here is derived from an EMBL/GenBank/DDBJ whole genome shotgun (WGS) entry which is preliminary data.</text>
</comment>
<evidence type="ECO:0000256" key="1">
    <source>
        <dbReference type="SAM" id="MobiDB-lite"/>
    </source>
</evidence>
<dbReference type="EMBL" id="LAFY01005883">
    <property type="protein sequence ID" value="KJX92073.1"/>
    <property type="molecule type" value="Genomic_DNA"/>
</dbReference>
<feature type="compositionally biased region" description="Basic and acidic residues" evidence="1">
    <location>
        <begin position="137"/>
        <end position="149"/>
    </location>
</feature>
<organism evidence="2 3">
    <name type="scientific">Zymoseptoria brevis</name>
    <dbReference type="NCBI Taxonomy" id="1047168"/>
    <lineage>
        <taxon>Eukaryota</taxon>
        <taxon>Fungi</taxon>
        <taxon>Dikarya</taxon>
        <taxon>Ascomycota</taxon>
        <taxon>Pezizomycotina</taxon>
        <taxon>Dothideomycetes</taxon>
        <taxon>Dothideomycetidae</taxon>
        <taxon>Mycosphaerellales</taxon>
        <taxon>Mycosphaerellaceae</taxon>
        <taxon>Zymoseptoria</taxon>
    </lineage>
</organism>